<comment type="caution">
    <text evidence="3">The sequence shown here is derived from an EMBL/GenBank/DDBJ whole genome shotgun (WGS) entry which is preliminary data.</text>
</comment>
<keyword evidence="2" id="KW-0472">Membrane</keyword>
<dbReference type="EMBL" id="MIGC01001379">
    <property type="protein sequence ID" value="PHJ22976.1"/>
    <property type="molecule type" value="Genomic_DNA"/>
</dbReference>
<proteinExistence type="predicted"/>
<keyword evidence="2" id="KW-1133">Transmembrane helix</keyword>
<dbReference type="GeneID" id="94426583"/>
<sequence>MRAWIRVVALACYLGAGLFSSQLMFLFVSGTRKELPQGTISRLLTPPSCFFSHPACFPSSPLSFLGDSRFLFTGHFACRLLGLFAISVRSTMDAEGESYRVRGHVSPRQGGVVFSRTTEASPAVPGISTSRFLSLPVAERSAVNESARGQDEGRAYAHRSPHGGLEVDLHEAKQGIFHGIAETGAGFLLTQGRGPGEGAPSVRSRAPGRRHPTRKQVRQRAAGRRRVLSLASISRVGALVLLAFYAHTCLNKGFSEFSSRLPSLHSKNRSPDKPSYLGGHGFSRRLAGMALPHEPSTPNDEEGGVEEALCGVVEQAARASRAAASQTVAKESDDEAERGLSTQQESDGDNHGAIEQVITESTPGTSPQKMARPPQGGALAVGDDVNLSAPPLAYPASRAGDRDSVQVPDGVAYLVFSNDATEGLSRDEFTQARVATAEEAPLWIKVLEEEEQKRLRSLGTSMNVFEAEVPPTWSQVNAILVAAIQGQITLLRMSRVFHERGGSKRLNLKRAALHTPTVALGRELRRCWGALGVTSSTVKALLRHAVVTIGTQTRPARVKLFLHLMPRVVRGIDPKAHEALANEGSVFAAAVEAWNPLKSVQQWVASGDLKLSFEDQRGALGSVIARDGRGHSPSGEFKAPRETARVAASDVDSPADQMPSAAPVPTAVLHDHDPPQMSAGFPHLVLSNEVAQGLSRHDYTRSRVATAEERASWTEVLEAEERERLTLLRSCVDAFEVEGTPTRSQVNDLLVLAIQGQVALMRMSRVFPEHALKRSLSLTHAAYHSPTMALACELRRCWRILGVKNSTLKIVLRHAIAAAGKRTWDIRENLFLGLVPNLRRGIDPKAREALAAEGK</sequence>
<keyword evidence="2" id="KW-0812">Transmembrane</keyword>
<evidence type="ECO:0000256" key="1">
    <source>
        <dbReference type="SAM" id="MobiDB-lite"/>
    </source>
</evidence>
<feature type="region of interest" description="Disordered" evidence="1">
    <location>
        <begin position="260"/>
        <end position="281"/>
    </location>
</feature>
<dbReference type="RefSeq" id="XP_067924653.1">
    <property type="nucleotide sequence ID" value="XM_068063372.1"/>
</dbReference>
<accession>A0A2C6L6J8</accession>
<gene>
    <name evidence="3" type="ORF">CSUI_003174</name>
</gene>
<protein>
    <recommendedName>
        <fullName evidence="5">Transmembrane protein</fullName>
    </recommendedName>
</protein>
<evidence type="ECO:0000313" key="3">
    <source>
        <dbReference type="EMBL" id="PHJ22976.1"/>
    </source>
</evidence>
<feature type="region of interest" description="Disordered" evidence="1">
    <location>
        <begin position="322"/>
        <end position="384"/>
    </location>
</feature>
<dbReference type="AlphaFoldDB" id="A0A2C6L6J8"/>
<evidence type="ECO:0000313" key="4">
    <source>
        <dbReference type="Proteomes" id="UP000221165"/>
    </source>
</evidence>
<feature type="compositionally biased region" description="Polar residues" evidence="1">
    <location>
        <begin position="358"/>
        <end position="368"/>
    </location>
</feature>
<evidence type="ECO:0008006" key="5">
    <source>
        <dbReference type="Google" id="ProtNLM"/>
    </source>
</evidence>
<feature type="compositionally biased region" description="Basic residues" evidence="1">
    <location>
        <begin position="206"/>
        <end position="222"/>
    </location>
</feature>
<dbReference type="Proteomes" id="UP000221165">
    <property type="component" value="Unassembled WGS sequence"/>
</dbReference>
<feature type="region of interest" description="Disordered" evidence="1">
    <location>
        <begin position="188"/>
        <end position="222"/>
    </location>
</feature>
<evidence type="ECO:0000256" key="2">
    <source>
        <dbReference type="SAM" id="Phobius"/>
    </source>
</evidence>
<reference evidence="3 4" key="1">
    <citation type="journal article" date="2017" name="Int. J. Parasitol.">
        <title>The genome of the protozoan parasite Cystoisospora suis and a reverse vaccinology approach to identify vaccine candidates.</title>
        <authorList>
            <person name="Palmieri N."/>
            <person name="Shrestha A."/>
            <person name="Ruttkowski B."/>
            <person name="Beck T."/>
            <person name="Vogl C."/>
            <person name="Tomley F."/>
            <person name="Blake D.P."/>
            <person name="Joachim A."/>
        </authorList>
    </citation>
    <scope>NUCLEOTIDE SEQUENCE [LARGE SCALE GENOMIC DNA]</scope>
    <source>
        <strain evidence="3 4">Wien I</strain>
    </source>
</reference>
<name>A0A2C6L6J8_9APIC</name>
<feature type="transmembrane region" description="Helical" evidence="2">
    <location>
        <begin position="7"/>
        <end position="28"/>
    </location>
</feature>
<organism evidence="3 4">
    <name type="scientific">Cystoisospora suis</name>
    <dbReference type="NCBI Taxonomy" id="483139"/>
    <lineage>
        <taxon>Eukaryota</taxon>
        <taxon>Sar</taxon>
        <taxon>Alveolata</taxon>
        <taxon>Apicomplexa</taxon>
        <taxon>Conoidasida</taxon>
        <taxon>Coccidia</taxon>
        <taxon>Eucoccidiorida</taxon>
        <taxon>Eimeriorina</taxon>
        <taxon>Sarcocystidae</taxon>
        <taxon>Cystoisospora</taxon>
    </lineage>
</organism>
<feature type="non-terminal residue" evidence="3">
    <location>
        <position position="855"/>
    </location>
</feature>
<keyword evidence="4" id="KW-1185">Reference proteome</keyword>
<dbReference type="VEuPathDB" id="ToxoDB:CSUI_003174"/>